<evidence type="ECO:0000313" key="1">
    <source>
        <dbReference type="EMBL" id="MBE1488055.1"/>
    </source>
</evidence>
<dbReference type="RefSeq" id="WP_192767793.1">
    <property type="nucleotide sequence ID" value="NZ_JADBEB010000001.1"/>
</dbReference>
<organism evidence="1 2">
    <name type="scientific">Plantactinospora soyae</name>
    <dbReference type="NCBI Taxonomy" id="1544732"/>
    <lineage>
        <taxon>Bacteria</taxon>
        <taxon>Bacillati</taxon>
        <taxon>Actinomycetota</taxon>
        <taxon>Actinomycetes</taxon>
        <taxon>Micromonosporales</taxon>
        <taxon>Micromonosporaceae</taxon>
        <taxon>Plantactinospora</taxon>
    </lineage>
</organism>
<evidence type="ECO:0008006" key="3">
    <source>
        <dbReference type="Google" id="ProtNLM"/>
    </source>
</evidence>
<evidence type="ECO:0000313" key="2">
    <source>
        <dbReference type="Proteomes" id="UP000649753"/>
    </source>
</evidence>
<proteinExistence type="predicted"/>
<protein>
    <recommendedName>
        <fullName evidence="3">DUF4259 domain-containing protein</fullName>
    </recommendedName>
</protein>
<comment type="caution">
    <text evidence="1">The sequence shown here is derived from an EMBL/GenBank/DDBJ whole genome shotgun (WGS) entry which is preliminary data.</text>
</comment>
<sequence>MGDWGSGNFDSDTAADHLSMITDRLLTEVAEAMAGDPVRIEPDEYWGVAVPCNLELLCRFAELGYVGVQLPNPDLAAEWKRRYLAVWEENIGEFESADYQERRRAVLEETFDRLIEASRRETVHAL</sequence>
<reference evidence="1" key="1">
    <citation type="submission" date="2020-10" db="EMBL/GenBank/DDBJ databases">
        <title>Sequencing the genomes of 1000 actinobacteria strains.</title>
        <authorList>
            <person name="Klenk H.-P."/>
        </authorList>
    </citation>
    <scope>NUCLEOTIDE SEQUENCE</scope>
    <source>
        <strain evidence="1">DSM 46832</strain>
    </source>
</reference>
<name>A0A927QXH3_9ACTN</name>
<dbReference type="AlphaFoldDB" id="A0A927QXH3"/>
<keyword evidence="2" id="KW-1185">Reference proteome</keyword>
<dbReference type="EMBL" id="JADBEB010000001">
    <property type="protein sequence ID" value="MBE1488055.1"/>
    <property type="molecule type" value="Genomic_DNA"/>
</dbReference>
<gene>
    <name evidence="1" type="ORF">H4W31_003693</name>
</gene>
<dbReference type="Proteomes" id="UP000649753">
    <property type="component" value="Unassembled WGS sequence"/>
</dbReference>
<accession>A0A927QXH3</accession>